<dbReference type="GeneID" id="24923317"/>
<dbReference type="EMBL" id="FN668688">
    <property type="protein sequence ID" value="CBK24733.2"/>
    <property type="molecule type" value="Genomic_DNA"/>
</dbReference>
<dbReference type="InParanoid" id="D8M9J4"/>
<reference evidence="6" key="1">
    <citation type="submission" date="2010-02" db="EMBL/GenBank/DDBJ databases">
        <title>Sequencing and annotation of the Blastocystis hominis genome.</title>
        <authorList>
            <person name="Wincker P."/>
        </authorList>
    </citation>
    <scope>NUCLEOTIDE SEQUENCE</scope>
    <source>
        <strain evidence="6">Singapore isolate B</strain>
    </source>
</reference>
<dbReference type="GO" id="GO:0042626">
    <property type="term" value="F:ATPase-coupled transmembrane transporter activity"/>
    <property type="evidence" value="ECO:0007669"/>
    <property type="project" value="TreeGrafter"/>
</dbReference>
<keyword evidence="2" id="KW-0813">Transport</keyword>
<dbReference type="Gene3D" id="3.40.50.300">
    <property type="entry name" value="P-loop containing nucleotide triphosphate hydrolases"/>
    <property type="match status" value="1"/>
</dbReference>
<evidence type="ECO:0000256" key="4">
    <source>
        <dbReference type="ARBA" id="ARBA00022989"/>
    </source>
</evidence>
<gene>
    <name evidence="6" type="ORF">GSBLH_T00007193001</name>
</gene>
<keyword evidence="4" id="KW-1133">Transmembrane helix</keyword>
<dbReference type="RefSeq" id="XP_012898781.1">
    <property type="nucleotide sequence ID" value="XM_013043327.1"/>
</dbReference>
<evidence type="ECO:0000313" key="6">
    <source>
        <dbReference type="EMBL" id="CBK24733.2"/>
    </source>
</evidence>
<evidence type="ECO:0000256" key="5">
    <source>
        <dbReference type="ARBA" id="ARBA00023136"/>
    </source>
</evidence>
<sequence length="253" mass="28977">MCKRYLTRQWTMKTVIQSPLGYLSASGGVVNVVSRNGSAFLQSLYGITKSKHDFIGGQLFYERSMLSPSEALMLLCYINGKVWLCESLTVMECVRSTVDMNYPLWVDKEQRKSRILEMLRLLQLDSIRDKLVRDLSHPQQIMLQIALEVQSNRRVILLDNAFEDFSPADYGIMMNYLKTVARTGVLFLVYSKTPISILCNYLDSVLVLGDHGAVLYYGDLVEGKKVLFDPYYREEPHYNALDCLFHTVARNDG</sequence>
<dbReference type="PANTHER" id="PTHR48041">
    <property type="entry name" value="ABC TRANSPORTER G FAMILY MEMBER 28"/>
    <property type="match status" value="1"/>
</dbReference>
<protein>
    <submittedName>
        <fullName evidence="6">ABC transporter, putative</fullName>
    </submittedName>
</protein>
<comment type="subcellular location">
    <subcellularLocation>
        <location evidence="1">Membrane</location>
        <topology evidence="1">Multi-pass membrane protein</topology>
    </subcellularLocation>
</comment>
<dbReference type="Proteomes" id="UP000008312">
    <property type="component" value="Unassembled WGS sequence"/>
</dbReference>
<dbReference type="InterPro" id="IPR050352">
    <property type="entry name" value="ABCG_transporters"/>
</dbReference>
<keyword evidence="3" id="KW-0812">Transmembrane</keyword>
<evidence type="ECO:0000256" key="1">
    <source>
        <dbReference type="ARBA" id="ARBA00004141"/>
    </source>
</evidence>
<proteinExistence type="predicted"/>
<keyword evidence="7" id="KW-1185">Reference proteome</keyword>
<evidence type="ECO:0000313" key="7">
    <source>
        <dbReference type="Proteomes" id="UP000008312"/>
    </source>
</evidence>
<accession>D8M9J4</accession>
<evidence type="ECO:0000256" key="2">
    <source>
        <dbReference type="ARBA" id="ARBA00022448"/>
    </source>
</evidence>
<evidence type="ECO:0000256" key="3">
    <source>
        <dbReference type="ARBA" id="ARBA00022692"/>
    </source>
</evidence>
<dbReference type="OrthoDB" id="66620at2759"/>
<dbReference type="SUPFAM" id="SSF52540">
    <property type="entry name" value="P-loop containing nucleoside triphosphate hydrolases"/>
    <property type="match status" value="1"/>
</dbReference>
<dbReference type="OMA" id="MECVRST"/>
<keyword evidence="5" id="KW-0472">Membrane</keyword>
<dbReference type="InterPro" id="IPR027417">
    <property type="entry name" value="P-loop_NTPase"/>
</dbReference>
<dbReference type="AlphaFoldDB" id="D8M9J4"/>
<name>D8M9J4_BLAHO</name>
<dbReference type="GO" id="GO:0016020">
    <property type="term" value="C:membrane"/>
    <property type="evidence" value="ECO:0007669"/>
    <property type="project" value="UniProtKB-SubCell"/>
</dbReference>
<dbReference type="PANTHER" id="PTHR48041:SF139">
    <property type="entry name" value="PROTEIN SCARLET"/>
    <property type="match status" value="1"/>
</dbReference>
<organism evidence="6">
    <name type="scientific">Blastocystis hominis</name>
    <dbReference type="NCBI Taxonomy" id="12968"/>
    <lineage>
        <taxon>Eukaryota</taxon>
        <taxon>Sar</taxon>
        <taxon>Stramenopiles</taxon>
        <taxon>Bigyra</taxon>
        <taxon>Opalozoa</taxon>
        <taxon>Opalinata</taxon>
        <taxon>Blastocystidae</taxon>
        <taxon>Blastocystis</taxon>
    </lineage>
</organism>